<evidence type="ECO:0000256" key="10">
    <source>
        <dbReference type="ARBA" id="ARBA00035449"/>
    </source>
</evidence>
<evidence type="ECO:0000256" key="8">
    <source>
        <dbReference type="ARBA" id="ARBA00023228"/>
    </source>
</evidence>
<feature type="compositionally biased region" description="Pro residues" evidence="12">
    <location>
        <begin position="1"/>
        <end position="11"/>
    </location>
</feature>
<evidence type="ECO:0000313" key="14">
    <source>
        <dbReference type="Proteomes" id="UP000008144"/>
    </source>
</evidence>
<dbReference type="Pfam" id="PF10164">
    <property type="entry name" value="BRI3"/>
    <property type="match status" value="1"/>
</dbReference>
<dbReference type="AlphaFoldDB" id="H2XVF9"/>
<accession>H2XVF9</accession>
<name>H2XVF9_CIOIN</name>
<evidence type="ECO:0000313" key="13">
    <source>
        <dbReference type="Ensembl" id="ENSCINP00000033643.1"/>
    </source>
</evidence>
<evidence type="ECO:0000256" key="7">
    <source>
        <dbReference type="ARBA" id="ARBA00023136"/>
    </source>
</evidence>
<dbReference type="InterPro" id="IPR019317">
    <property type="entry name" value="BRI3"/>
</dbReference>
<dbReference type="OMA" id="NCGAMFG"/>
<proteinExistence type="inferred from homology"/>
<keyword evidence="6" id="KW-1133">Transmembrane helix</keyword>
<evidence type="ECO:0000256" key="9">
    <source>
        <dbReference type="ARBA" id="ARBA00035284"/>
    </source>
</evidence>
<evidence type="ECO:0000256" key="4">
    <source>
        <dbReference type="ARBA" id="ARBA00022490"/>
    </source>
</evidence>
<evidence type="ECO:0000256" key="12">
    <source>
        <dbReference type="SAM" id="MobiDB-lite"/>
    </source>
</evidence>
<reference evidence="13" key="3">
    <citation type="submission" date="2025-09" db="UniProtKB">
        <authorList>
            <consortium name="Ensembl"/>
        </authorList>
    </citation>
    <scope>IDENTIFICATION</scope>
</reference>
<evidence type="ECO:0000256" key="6">
    <source>
        <dbReference type="ARBA" id="ARBA00022989"/>
    </source>
</evidence>
<comment type="similarity">
    <text evidence="3">Belongs to the BRI3 family.</text>
</comment>
<evidence type="ECO:0000256" key="3">
    <source>
        <dbReference type="ARBA" id="ARBA00008090"/>
    </source>
</evidence>
<reference evidence="14" key="1">
    <citation type="journal article" date="2002" name="Science">
        <title>The draft genome of Ciona intestinalis: insights into chordate and vertebrate origins.</title>
        <authorList>
            <person name="Dehal P."/>
            <person name="Satou Y."/>
            <person name="Campbell R.K."/>
            <person name="Chapman J."/>
            <person name="Degnan B."/>
            <person name="De Tomaso A."/>
            <person name="Davidson B."/>
            <person name="Di Gregorio A."/>
            <person name="Gelpke M."/>
            <person name="Goodstein D.M."/>
            <person name="Harafuji N."/>
            <person name="Hastings K.E."/>
            <person name="Ho I."/>
            <person name="Hotta K."/>
            <person name="Huang W."/>
            <person name="Kawashima T."/>
            <person name="Lemaire P."/>
            <person name="Martinez D."/>
            <person name="Meinertzhagen I.A."/>
            <person name="Necula S."/>
            <person name="Nonaka M."/>
            <person name="Putnam N."/>
            <person name="Rash S."/>
            <person name="Saiga H."/>
            <person name="Satake M."/>
            <person name="Terry A."/>
            <person name="Yamada L."/>
            <person name="Wang H.G."/>
            <person name="Awazu S."/>
            <person name="Azumi K."/>
            <person name="Boore J."/>
            <person name="Branno M."/>
            <person name="Chin-Bow S."/>
            <person name="DeSantis R."/>
            <person name="Doyle S."/>
            <person name="Francino P."/>
            <person name="Keys D.N."/>
            <person name="Haga S."/>
            <person name="Hayashi H."/>
            <person name="Hino K."/>
            <person name="Imai K.S."/>
            <person name="Inaba K."/>
            <person name="Kano S."/>
            <person name="Kobayashi K."/>
            <person name="Kobayashi M."/>
            <person name="Lee B.I."/>
            <person name="Makabe K.W."/>
            <person name="Manohar C."/>
            <person name="Matassi G."/>
            <person name="Medina M."/>
            <person name="Mochizuki Y."/>
            <person name="Mount S."/>
            <person name="Morishita T."/>
            <person name="Miura S."/>
            <person name="Nakayama A."/>
            <person name="Nishizaka S."/>
            <person name="Nomoto H."/>
            <person name="Ohta F."/>
            <person name="Oishi K."/>
            <person name="Rigoutsos I."/>
            <person name="Sano M."/>
            <person name="Sasaki A."/>
            <person name="Sasakura Y."/>
            <person name="Shoguchi E."/>
            <person name="Shin-i T."/>
            <person name="Spagnuolo A."/>
            <person name="Stainier D."/>
            <person name="Suzuki M.M."/>
            <person name="Tassy O."/>
            <person name="Takatori N."/>
            <person name="Tokuoka M."/>
            <person name="Yagi K."/>
            <person name="Yoshizaki F."/>
            <person name="Wada S."/>
            <person name="Zhang C."/>
            <person name="Hyatt P.D."/>
            <person name="Larimer F."/>
            <person name="Detter C."/>
            <person name="Doggett N."/>
            <person name="Glavina T."/>
            <person name="Hawkins T."/>
            <person name="Richardson P."/>
            <person name="Lucas S."/>
            <person name="Kohara Y."/>
            <person name="Levine M."/>
            <person name="Satoh N."/>
            <person name="Rokhsar D.S."/>
        </authorList>
    </citation>
    <scope>NUCLEOTIDE SEQUENCE [LARGE SCALE GENOMIC DNA]</scope>
</reference>
<dbReference type="Ensembl" id="ENSCINT00000035836.1">
    <property type="protein sequence ID" value="ENSCINP00000033643.1"/>
    <property type="gene ID" value="ENSCING00000023262.1"/>
</dbReference>
<evidence type="ECO:0000256" key="1">
    <source>
        <dbReference type="ARBA" id="ARBA00004155"/>
    </source>
</evidence>
<reference evidence="13" key="2">
    <citation type="submission" date="2025-08" db="UniProtKB">
        <authorList>
            <consortium name="Ensembl"/>
        </authorList>
    </citation>
    <scope>IDENTIFICATION</scope>
</reference>
<feature type="region of interest" description="Disordered" evidence="12">
    <location>
        <begin position="1"/>
        <end position="54"/>
    </location>
</feature>
<sequence length="121" mass="13057">EMAQQAPPPYPAHEAGEKPPMQNYGAPHPQQQMGYAPPPQQQMGYAPPPQQQMGYVPQQQGVAQAPVVVVQAGGCPNCRAGVMVDDYTCCGICLAIFFFPIGILCCLAMKQRRCSNCGKTF</sequence>
<keyword evidence="7" id="KW-0472">Membrane</keyword>
<dbReference type="GO" id="GO:0005765">
    <property type="term" value="C:lysosomal membrane"/>
    <property type="evidence" value="ECO:0007669"/>
    <property type="project" value="UniProtKB-SubCell"/>
</dbReference>
<evidence type="ECO:0000256" key="2">
    <source>
        <dbReference type="ARBA" id="ARBA00004556"/>
    </source>
</evidence>
<evidence type="ECO:0000256" key="5">
    <source>
        <dbReference type="ARBA" id="ARBA00022692"/>
    </source>
</evidence>
<comment type="subunit">
    <text evidence="11">Interacts with BRI3BP. Interacts with MGAT1 and IFITM3.</text>
</comment>
<dbReference type="Proteomes" id="UP000008144">
    <property type="component" value="Unassembled WGS sequence"/>
</dbReference>
<keyword evidence="5" id="KW-0812">Transmembrane</keyword>
<dbReference type="GeneTree" id="ENSGT00510000048486"/>
<evidence type="ECO:0000256" key="11">
    <source>
        <dbReference type="ARBA" id="ARBA00046593"/>
    </source>
</evidence>
<feature type="compositionally biased region" description="Pro residues" evidence="12">
    <location>
        <begin position="36"/>
        <end position="50"/>
    </location>
</feature>
<dbReference type="PANTHER" id="PTHR13551">
    <property type="entry name" value="BRAIN PROTEIN I3"/>
    <property type="match status" value="1"/>
</dbReference>
<keyword evidence="14" id="KW-1185">Reference proteome</keyword>
<comment type="subcellular location">
    <subcellularLocation>
        <location evidence="2">Cytoplasm</location>
        <location evidence="2">Perinuclear region</location>
    </subcellularLocation>
    <subcellularLocation>
        <location evidence="1">Lysosome membrane</location>
        <topology evidence="1">Multi-pass membrane protein</topology>
    </subcellularLocation>
</comment>
<dbReference type="InParanoid" id="H2XVF9"/>
<dbReference type="HOGENOM" id="CLU_138141_0_0_1"/>
<keyword evidence="8" id="KW-0458">Lysosome</keyword>
<gene>
    <name evidence="13" type="primary">LOC100176190</name>
</gene>
<dbReference type="GO" id="GO:0048471">
    <property type="term" value="C:perinuclear region of cytoplasm"/>
    <property type="evidence" value="ECO:0007669"/>
    <property type="project" value="UniProtKB-SubCell"/>
</dbReference>
<keyword evidence="4" id="KW-0963">Cytoplasm</keyword>
<organism evidence="13 14">
    <name type="scientific">Ciona intestinalis</name>
    <name type="common">Transparent sea squirt</name>
    <name type="synonym">Ascidia intestinalis</name>
    <dbReference type="NCBI Taxonomy" id="7719"/>
    <lineage>
        <taxon>Eukaryota</taxon>
        <taxon>Metazoa</taxon>
        <taxon>Chordata</taxon>
        <taxon>Tunicata</taxon>
        <taxon>Ascidiacea</taxon>
        <taxon>Phlebobranchia</taxon>
        <taxon>Cionidae</taxon>
        <taxon>Ciona</taxon>
    </lineage>
</organism>
<dbReference type="PANTHER" id="PTHR13551:SF1">
    <property type="entry name" value="MEMBRANE PROTEIN BRI3"/>
    <property type="match status" value="1"/>
</dbReference>
<protein>
    <recommendedName>
        <fullName evidence="9">Membrane protein BRI3</fullName>
    </recommendedName>
    <alternativeName>
        <fullName evidence="10">Brain protein I3</fullName>
    </alternativeName>
</protein>